<dbReference type="InterPro" id="IPR049492">
    <property type="entry name" value="BD-FAE-like_dom"/>
</dbReference>
<dbReference type="PANTHER" id="PTHR48081">
    <property type="entry name" value="AB HYDROLASE SUPERFAMILY PROTEIN C4A8.06C"/>
    <property type="match status" value="1"/>
</dbReference>
<evidence type="ECO:0000256" key="1">
    <source>
        <dbReference type="ARBA" id="ARBA00022801"/>
    </source>
</evidence>
<evidence type="ECO:0000259" key="2">
    <source>
        <dbReference type="Pfam" id="PF20434"/>
    </source>
</evidence>
<protein>
    <submittedName>
        <fullName evidence="3">Acetyl esterase/lipase</fullName>
    </submittedName>
</protein>
<keyword evidence="4" id="KW-1185">Reference proteome</keyword>
<dbReference type="InterPro" id="IPR050300">
    <property type="entry name" value="GDXG_lipolytic_enzyme"/>
</dbReference>
<dbReference type="AlphaFoldDB" id="A0A7Z0D1S9"/>
<dbReference type="InterPro" id="IPR029058">
    <property type="entry name" value="AB_hydrolase_fold"/>
</dbReference>
<organism evidence="3 4">
    <name type="scientific">Spelaeicoccus albus</name>
    <dbReference type="NCBI Taxonomy" id="1280376"/>
    <lineage>
        <taxon>Bacteria</taxon>
        <taxon>Bacillati</taxon>
        <taxon>Actinomycetota</taxon>
        <taxon>Actinomycetes</taxon>
        <taxon>Micrococcales</taxon>
        <taxon>Brevibacteriaceae</taxon>
        <taxon>Spelaeicoccus</taxon>
    </lineage>
</organism>
<reference evidence="3 4" key="1">
    <citation type="submission" date="2020-07" db="EMBL/GenBank/DDBJ databases">
        <title>Sequencing the genomes of 1000 actinobacteria strains.</title>
        <authorList>
            <person name="Klenk H.-P."/>
        </authorList>
    </citation>
    <scope>NUCLEOTIDE SEQUENCE [LARGE SCALE GENOMIC DNA]</scope>
    <source>
        <strain evidence="3 4">DSM 26341</strain>
    </source>
</reference>
<proteinExistence type="predicted"/>
<dbReference type="Proteomes" id="UP000539111">
    <property type="component" value="Unassembled WGS sequence"/>
</dbReference>
<feature type="domain" description="BD-FAE-like" evidence="2">
    <location>
        <begin position="1"/>
        <end position="200"/>
    </location>
</feature>
<sequence length="291" mass="29978">MPAVVWLHGGGWFTGDRTLAPDLAVRVRATGCALATVDYRLSGEAIFPAQLHDVRAAIRFLRGSAAELGLDAERVGLWGASAGGHLAALAALTGRVTQLPGEPDAGDASVRAVAESYAPVDLAGVVAAAEARLPGADGASTPEARLLGGHPTGRPELAAQASPLNWIGTARQGSPAFQISHGTGDVLVPCEQSKKFHEALVAAGYDSELFLVDDYRHGFLNPAGRMDVNVRAVMDDGRLAAAGKAPASRVVGAGNSFRGTFGFADIDTFFARQLSTIAPARDSGSPSGEKS</sequence>
<comment type="caution">
    <text evidence="3">The sequence shown here is derived from an EMBL/GenBank/DDBJ whole genome shotgun (WGS) entry which is preliminary data.</text>
</comment>
<evidence type="ECO:0000313" key="3">
    <source>
        <dbReference type="EMBL" id="NYI66745.1"/>
    </source>
</evidence>
<name>A0A7Z0D1S9_9MICO</name>
<dbReference type="GO" id="GO:0016787">
    <property type="term" value="F:hydrolase activity"/>
    <property type="evidence" value="ECO:0007669"/>
    <property type="project" value="UniProtKB-KW"/>
</dbReference>
<dbReference type="SUPFAM" id="SSF53474">
    <property type="entry name" value="alpha/beta-Hydrolases"/>
    <property type="match status" value="1"/>
</dbReference>
<dbReference type="Gene3D" id="3.40.50.1820">
    <property type="entry name" value="alpha/beta hydrolase"/>
    <property type="match status" value="1"/>
</dbReference>
<dbReference type="Pfam" id="PF20434">
    <property type="entry name" value="BD-FAE"/>
    <property type="match status" value="1"/>
</dbReference>
<accession>A0A7Z0D1S9</accession>
<gene>
    <name evidence="3" type="ORF">BJY26_001051</name>
</gene>
<dbReference type="EMBL" id="JACBZP010000001">
    <property type="protein sequence ID" value="NYI66745.1"/>
    <property type="molecule type" value="Genomic_DNA"/>
</dbReference>
<dbReference type="PANTHER" id="PTHR48081:SF13">
    <property type="entry name" value="ALPHA_BETA HYDROLASE"/>
    <property type="match status" value="1"/>
</dbReference>
<evidence type="ECO:0000313" key="4">
    <source>
        <dbReference type="Proteomes" id="UP000539111"/>
    </source>
</evidence>
<keyword evidence="1" id="KW-0378">Hydrolase</keyword>